<dbReference type="Proteomes" id="UP001138894">
    <property type="component" value="Unassembled WGS sequence"/>
</dbReference>
<feature type="chain" id="PRO_5040912734" evidence="2">
    <location>
        <begin position="21"/>
        <end position="239"/>
    </location>
</feature>
<keyword evidence="2" id="KW-0732">Signal</keyword>
<protein>
    <submittedName>
        <fullName evidence="3">Tetratricopeptide repeat protein</fullName>
    </submittedName>
</protein>
<reference evidence="3" key="1">
    <citation type="submission" date="2021-04" db="EMBL/GenBank/DDBJ databases">
        <authorList>
            <person name="Pira H."/>
            <person name="Risdian C."/>
            <person name="Wink J."/>
        </authorList>
    </citation>
    <scope>NUCLEOTIDE SEQUENCE</scope>
    <source>
        <strain evidence="3">WHY3</strain>
    </source>
</reference>
<feature type="repeat" description="TPR" evidence="1">
    <location>
        <begin position="184"/>
        <end position="217"/>
    </location>
</feature>
<name>A0A9X1F739_9FLAO</name>
<evidence type="ECO:0000256" key="1">
    <source>
        <dbReference type="PROSITE-ProRule" id="PRU00339"/>
    </source>
</evidence>
<dbReference type="PROSITE" id="PS51257">
    <property type="entry name" value="PROKAR_LIPOPROTEIN"/>
    <property type="match status" value="1"/>
</dbReference>
<keyword evidence="4" id="KW-1185">Reference proteome</keyword>
<dbReference type="PROSITE" id="PS50005">
    <property type="entry name" value="TPR"/>
    <property type="match status" value="1"/>
</dbReference>
<gene>
    <name evidence="3" type="ORF">KCG49_05115</name>
</gene>
<comment type="caution">
    <text evidence="3">The sequence shown here is derived from an EMBL/GenBank/DDBJ whole genome shotgun (WGS) entry which is preliminary data.</text>
</comment>
<evidence type="ECO:0000313" key="3">
    <source>
        <dbReference type="EMBL" id="MBV7268576.1"/>
    </source>
</evidence>
<dbReference type="RefSeq" id="WP_218545121.1">
    <property type="nucleotide sequence ID" value="NZ_JAGSPD010000003.1"/>
</dbReference>
<dbReference type="EMBL" id="JAGSPD010000003">
    <property type="protein sequence ID" value="MBV7268576.1"/>
    <property type="molecule type" value="Genomic_DNA"/>
</dbReference>
<keyword evidence="1" id="KW-0802">TPR repeat</keyword>
<dbReference type="InterPro" id="IPR019734">
    <property type="entry name" value="TPR_rpt"/>
</dbReference>
<sequence>MKLKAVILVMLLTTVFYSCSNSVEYSEVFKKETSGKYSYNPNEVIEVSYEGNNIYINWRGGKLKTISLSEDEFYVADMNKKLRFVEHPETEAQYLSVVSEDDTKTTYDYRKMPDDYMTPSMHLKAGNYEAALEGFLEIKRQDSLSPFINEWDFNRLGYDYFGKGKYKDAIAVFTMNTKLHPTSDNVYDSLAEAYLFTGDSLQAYHNYKKALQFNTGNRRAKRFLKVYRPKQELDSVQND</sequence>
<accession>A0A9X1F739</accession>
<proteinExistence type="predicted"/>
<evidence type="ECO:0000313" key="4">
    <source>
        <dbReference type="Proteomes" id="UP001138894"/>
    </source>
</evidence>
<dbReference type="AlphaFoldDB" id="A0A9X1F739"/>
<organism evidence="3 4">
    <name type="scientific">Winogradskyella luteola</name>
    <dbReference type="NCBI Taxonomy" id="2828330"/>
    <lineage>
        <taxon>Bacteria</taxon>
        <taxon>Pseudomonadati</taxon>
        <taxon>Bacteroidota</taxon>
        <taxon>Flavobacteriia</taxon>
        <taxon>Flavobacteriales</taxon>
        <taxon>Flavobacteriaceae</taxon>
        <taxon>Winogradskyella</taxon>
    </lineage>
</organism>
<evidence type="ECO:0000256" key="2">
    <source>
        <dbReference type="SAM" id="SignalP"/>
    </source>
</evidence>
<feature type="signal peptide" evidence="2">
    <location>
        <begin position="1"/>
        <end position="20"/>
    </location>
</feature>